<dbReference type="PANTHER" id="PTHR43280">
    <property type="entry name" value="ARAC-FAMILY TRANSCRIPTIONAL REGULATOR"/>
    <property type="match status" value="1"/>
</dbReference>
<dbReference type="InterPro" id="IPR018060">
    <property type="entry name" value="HTH_AraC"/>
</dbReference>
<dbReference type="EMBL" id="KY454837">
    <property type="protein sequence ID" value="ARD70856.1"/>
    <property type="molecule type" value="Genomic_DNA"/>
</dbReference>
<proteinExistence type="predicted"/>
<evidence type="ECO:0000313" key="5">
    <source>
        <dbReference type="EMBL" id="ARD70856.1"/>
    </source>
</evidence>
<evidence type="ECO:0000256" key="1">
    <source>
        <dbReference type="ARBA" id="ARBA00023015"/>
    </source>
</evidence>
<dbReference type="Pfam" id="PF12833">
    <property type="entry name" value="HTH_18"/>
    <property type="match status" value="1"/>
</dbReference>
<protein>
    <submittedName>
        <fullName evidence="5">AraC family transcriptional regulator</fullName>
    </submittedName>
</protein>
<feature type="domain" description="HTH araC/xylS-type" evidence="4">
    <location>
        <begin position="6"/>
        <end position="104"/>
    </location>
</feature>
<reference evidence="5" key="1">
    <citation type="journal article" date="2017" name="Tetrahedron">
        <title>Isolation, structure elucidation and biosynthesis of monomeric benzo[b]fluorene nenestatin from Micromonospora echinospora SCSIO 04089.</title>
        <authorList>
            <person name="Jiang X."/>
            <person name="Zhang Q."/>
            <person name="Zhu Y."/>
            <person name="Nie F."/>
            <person name="Wu Z."/>
            <person name="Yang C."/>
            <person name="Zhang L."/>
            <person name="Tian X."/>
            <person name="Zhang C."/>
        </authorList>
    </citation>
    <scope>NUCLEOTIDE SEQUENCE</scope>
    <source>
        <strain evidence="5">SCSIO 04089</strain>
    </source>
</reference>
<dbReference type="PROSITE" id="PS01124">
    <property type="entry name" value="HTH_ARAC_FAMILY_2"/>
    <property type="match status" value="1"/>
</dbReference>
<keyword evidence="2" id="KW-0238">DNA-binding</keyword>
<name>A0A2C9DJP3_MICEC</name>
<keyword evidence="3" id="KW-0804">Transcription</keyword>
<dbReference type="Gene3D" id="1.10.10.60">
    <property type="entry name" value="Homeodomain-like"/>
    <property type="match status" value="2"/>
</dbReference>
<dbReference type="InterPro" id="IPR009057">
    <property type="entry name" value="Homeodomain-like_sf"/>
</dbReference>
<dbReference type="InterPro" id="IPR018062">
    <property type="entry name" value="HTH_AraC-typ_CS"/>
</dbReference>
<dbReference type="PANTHER" id="PTHR43280:SF28">
    <property type="entry name" value="HTH-TYPE TRANSCRIPTIONAL ACTIVATOR RHAS"/>
    <property type="match status" value="1"/>
</dbReference>
<dbReference type="PROSITE" id="PS00041">
    <property type="entry name" value="HTH_ARAC_FAMILY_1"/>
    <property type="match status" value="1"/>
</dbReference>
<evidence type="ECO:0000256" key="3">
    <source>
        <dbReference type="ARBA" id="ARBA00023163"/>
    </source>
</evidence>
<dbReference type="SUPFAM" id="SSF46689">
    <property type="entry name" value="Homeodomain-like"/>
    <property type="match status" value="2"/>
</dbReference>
<accession>A0A2C9DJP3</accession>
<organism evidence="5">
    <name type="scientific">Micromonospora echinospora</name>
    <name type="common">Micromonospora purpurea</name>
    <dbReference type="NCBI Taxonomy" id="1877"/>
    <lineage>
        <taxon>Bacteria</taxon>
        <taxon>Bacillati</taxon>
        <taxon>Actinomycetota</taxon>
        <taxon>Actinomycetes</taxon>
        <taxon>Micromonosporales</taxon>
        <taxon>Micromonosporaceae</taxon>
        <taxon>Micromonospora</taxon>
    </lineage>
</organism>
<evidence type="ECO:0000259" key="4">
    <source>
        <dbReference type="PROSITE" id="PS01124"/>
    </source>
</evidence>
<dbReference type="GO" id="GO:0003700">
    <property type="term" value="F:DNA-binding transcription factor activity"/>
    <property type="evidence" value="ECO:0007669"/>
    <property type="project" value="InterPro"/>
</dbReference>
<dbReference type="AlphaFoldDB" id="A0A2C9DJP3"/>
<dbReference type="GO" id="GO:0043565">
    <property type="term" value="F:sequence-specific DNA binding"/>
    <property type="evidence" value="ECO:0007669"/>
    <property type="project" value="InterPro"/>
</dbReference>
<dbReference type="SMART" id="SM00342">
    <property type="entry name" value="HTH_ARAC"/>
    <property type="match status" value="1"/>
</dbReference>
<evidence type="ECO:0000256" key="2">
    <source>
        <dbReference type="ARBA" id="ARBA00023125"/>
    </source>
</evidence>
<keyword evidence="1" id="KW-0805">Transcription regulation</keyword>
<sequence>MENAVERAVEYLWKHYDRPLSLTEVAESVRLSRFYFARLFRDTTGITPGRFLAAIRIHHAKRLLIDTSMRITDVSVSVGYNSLGSFSNCFTSSVGLSPGRFRRLSQIDGIELPGALPAPHGPSGAVAGTISLPEGHGNARVYLGAFRTQTVKHPAAAAVIVDVPGGRPACYRLPHVPEGTWIVHAVAVADGAGLDARRPHAPLVGMHPSVTVTAGGVTSAAVRLRRRRPIDPPVLLALPDLVPPPAPAPLTGCPAVTARQAPAAWQEDRRGLALAAPRPGLS</sequence>